<evidence type="ECO:0000313" key="2">
    <source>
        <dbReference type="EMBL" id="TYJ52665.1"/>
    </source>
</evidence>
<proteinExistence type="predicted"/>
<feature type="compositionally biased region" description="Acidic residues" evidence="1">
    <location>
        <begin position="19"/>
        <end position="44"/>
    </location>
</feature>
<feature type="region of interest" description="Disordered" evidence="1">
    <location>
        <begin position="1"/>
        <end position="45"/>
    </location>
</feature>
<sequence length="164" mass="18744">MSLKSDDGADVPLPSIENDTVDDDQPMPAADTEEEQIGPMDEDGWYPIERPGDMDTRFRAVDSESLWCIKISGSIDGNDGTLLFDIDRKYDQWEEQPWMDEVDGRVMNGEYSEDYYDDIKEAVQDTYWKANRESQTLMKNEIVESLRSFHELVLASGWAGDMGI</sequence>
<evidence type="ECO:0000313" key="3">
    <source>
        <dbReference type="Proteomes" id="UP000322245"/>
    </source>
</evidence>
<evidence type="ECO:0000256" key="1">
    <source>
        <dbReference type="SAM" id="MobiDB-lite"/>
    </source>
</evidence>
<gene>
    <name evidence="2" type="ORF">B9479_006714</name>
</gene>
<keyword evidence="3" id="KW-1185">Reference proteome</keyword>
<organism evidence="2 3">
    <name type="scientific">Cryptococcus floricola</name>
    <dbReference type="NCBI Taxonomy" id="2591691"/>
    <lineage>
        <taxon>Eukaryota</taxon>
        <taxon>Fungi</taxon>
        <taxon>Dikarya</taxon>
        <taxon>Basidiomycota</taxon>
        <taxon>Agaricomycotina</taxon>
        <taxon>Tremellomycetes</taxon>
        <taxon>Tremellales</taxon>
        <taxon>Cryptococcaceae</taxon>
        <taxon>Cryptococcus</taxon>
    </lineage>
</organism>
<name>A0A5D3AME7_9TREE</name>
<dbReference type="Proteomes" id="UP000322245">
    <property type="component" value="Unassembled WGS sequence"/>
</dbReference>
<comment type="caution">
    <text evidence="2">The sequence shown here is derived from an EMBL/GenBank/DDBJ whole genome shotgun (WGS) entry which is preliminary data.</text>
</comment>
<dbReference type="AlphaFoldDB" id="A0A5D3AME7"/>
<accession>A0A5D3AME7</accession>
<protein>
    <submittedName>
        <fullName evidence="2">Uncharacterized protein</fullName>
    </submittedName>
</protein>
<reference evidence="2 3" key="1">
    <citation type="submission" date="2017-05" db="EMBL/GenBank/DDBJ databases">
        <title>The Genome Sequence of Tsuchiyaea wingfieldii DSM 27421.</title>
        <authorList>
            <person name="Cuomo C."/>
            <person name="Passer A."/>
            <person name="Billmyre B."/>
            <person name="Heitman J."/>
        </authorList>
    </citation>
    <scope>NUCLEOTIDE SEQUENCE [LARGE SCALE GENOMIC DNA]</scope>
    <source>
        <strain evidence="2 3">DSM 27421</strain>
    </source>
</reference>
<dbReference type="EMBL" id="NIDF01000122">
    <property type="protein sequence ID" value="TYJ52665.1"/>
    <property type="molecule type" value="Genomic_DNA"/>
</dbReference>